<dbReference type="Proteomes" id="UP000619545">
    <property type="component" value="Unassembled WGS sequence"/>
</dbReference>
<dbReference type="GO" id="GO:0005737">
    <property type="term" value="C:cytoplasm"/>
    <property type="evidence" value="ECO:0007669"/>
    <property type="project" value="UniProtKB-SubCell"/>
</dbReference>
<feature type="binding site" evidence="9">
    <location>
        <position position="85"/>
    </location>
    <ligand>
        <name>L-citrulline</name>
        <dbReference type="ChEBI" id="CHEBI:57743"/>
    </ligand>
</feature>
<comment type="similarity">
    <text evidence="9">Belongs to the argininosuccinate synthase family. Type 1 subfamily.</text>
</comment>
<dbReference type="GO" id="GO:0004055">
    <property type="term" value="F:argininosuccinate synthase activity"/>
    <property type="evidence" value="ECO:0007669"/>
    <property type="project" value="UniProtKB-UniRule"/>
</dbReference>
<dbReference type="SMR" id="A0A832TAD5"/>
<dbReference type="GeneID" id="1477043"/>
<evidence type="ECO:0000256" key="3">
    <source>
        <dbReference type="ARBA" id="ARBA00012286"/>
    </source>
</evidence>
<dbReference type="GO" id="GO:0000050">
    <property type="term" value="P:urea cycle"/>
    <property type="evidence" value="ECO:0007669"/>
    <property type="project" value="TreeGrafter"/>
</dbReference>
<feature type="domain" description="Arginosuccinate synthase C-terminal" evidence="11">
    <location>
        <begin position="173"/>
        <end position="388"/>
    </location>
</feature>
<dbReference type="PANTHER" id="PTHR11587:SF2">
    <property type="entry name" value="ARGININOSUCCINATE SYNTHASE"/>
    <property type="match status" value="1"/>
</dbReference>
<feature type="binding site" evidence="9">
    <location>
        <position position="174"/>
    </location>
    <ligand>
        <name>L-citrulline</name>
        <dbReference type="ChEBI" id="CHEBI:57743"/>
    </ligand>
</feature>
<dbReference type="Pfam" id="PF00764">
    <property type="entry name" value="Arginosuc_synth"/>
    <property type="match status" value="1"/>
</dbReference>
<comment type="pathway">
    <text evidence="1 9">Amino-acid biosynthesis; L-arginine biosynthesis; L-arginine from L-ornithine and carbamoyl phosphate: step 2/3.</text>
</comment>
<dbReference type="CDD" id="cd01999">
    <property type="entry name" value="ASS"/>
    <property type="match status" value="1"/>
</dbReference>
<dbReference type="AlphaFoldDB" id="A0A832TAD5"/>
<dbReference type="OMA" id="WRWTVSP"/>
<comment type="subcellular location">
    <subcellularLocation>
        <location evidence="9">Cytoplasm</location>
    </subcellularLocation>
</comment>
<dbReference type="EC" id="6.3.4.5" evidence="3 9"/>
<sequence>MSRVVLAYSGGLDTSVCIELLRERYGYDEVITVTADVGQPEEELREAEEKARKLADEHFTVDCVDEFVCEYCWRAVKANATYEGYPLSTALARPLIAQKVLEVARDVDADAVAHGCTGKGNDQFRFESYLRAHGGEEFEIVAPVRDLNLTRDEEIAYAEERGIPVPVDVDSPYSVDENLWGRSIEGGVLEDPSEEPPEEVFEWTVSPAEAPDEPEVVEIEFEDGVPVEVDGRDDPVEIVRYLNETAGEHGVGRIDIIEDRVIGLKSREVYEAPAAVTLLEAHRALEAFTLTRRELSLKASLEEEWARLVYDGLWFNPLREHLEAFFDSTQRHVEGTVRVKLFKGSATVISRESPRALYEEELISYEEKQFDQRTAEGAVKLHGLQERLALRRRG</sequence>
<proteinExistence type="inferred from homology"/>
<reference evidence="12" key="1">
    <citation type="journal article" date="2020" name="bioRxiv">
        <title>A rank-normalized archaeal taxonomy based on genome phylogeny resolves widespread incomplete and uneven classifications.</title>
        <authorList>
            <person name="Rinke C."/>
            <person name="Chuvochina M."/>
            <person name="Mussig A.J."/>
            <person name="Chaumeil P.-A."/>
            <person name="Waite D.W."/>
            <person name="Whitman W.B."/>
            <person name="Parks D.H."/>
            <person name="Hugenholtz P."/>
        </authorList>
    </citation>
    <scope>NUCLEOTIDE SEQUENCE</scope>
    <source>
        <strain evidence="12">UBA8853</strain>
    </source>
</reference>
<evidence type="ECO:0000313" key="12">
    <source>
        <dbReference type="EMBL" id="HII69826.1"/>
    </source>
</evidence>
<dbReference type="InterPro" id="IPR001518">
    <property type="entry name" value="Arginosuc_synth"/>
</dbReference>
<keyword evidence="8 9" id="KW-0067">ATP-binding</keyword>
<dbReference type="NCBIfam" id="TIGR00032">
    <property type="entry name" value="argG"/>
    <property type="match status" value="1"/>
</dbReference>
<feature type="binding site" evidence="9">
    <location>
        <position position="183"/>
    </location>
    <ligand>
        <name>L-citrulline</name>
        <dbReference type="ChEBI" id="CHEBI:57743"/>
    </ligand>
</feature>
<dbReference type="GO" id="GO:0006526">
    <property type="term" value="P:L-arginine biosynthetic process"/>
    <property type="evidence" value="ECO:0007669"/>
    <property type="project" value="UniProtKB-UniRule"/>
</dbReference>
<dbReference type="NCBIfam" id="NF001770">
    <property type="entry name" value="PRK00509.1"/>
    <property type="match status" value="1"/>
</dbReference>
<comment type="catalytic activity">
    <reaction evidence="9">
        <text>L-citrulline + L-aspartate + ATP = 2-(N(omega)-L-arginino)succinate + AMP + diphosphate + H(+)</text>
        <dbReference type="Rhea" id="RHEA:10932"/>
        <dbReference type="ChEBI" id="CHEBI:15378"/>
        <dbReference type="ChEBI" id="CHEBI:29991"/>
        <dbReference type="ChEBI" id="CHEBI:30616"/>
        <dbReference type="ChEBI" id="CHEBI:33019"/>
        <dbReference type="ChEBI" id="CHEBI:57472"/>
        <dbReference type="ChEBI" id="CHEBI:57743"/>
        <dbReference type="ChEBI" id="CHEBI:456215"/>
        <dbReference type="EC" id="6.3.4.5"/>
    </reaction>
</comment>
<keyword evidence="4 9" id="KW-0055">Arginine biosynthesis</keyword>
<feature type="binding site" evidence="9">
    <location>
        <begin position="7"/>
        <end position="15"/>
    </location>
    <ligand>
        <name>ATP</name>
        <dbReference type="ChEBI" id="CHEBI:30616"/>
    </ligand>
</feature>
<comment type="caution">
    <text evidence="9">Lacks conserved residue(s) required for the propagation of feature annotation.</text>
</comment>
<feature type="binding site" evidence="9">
    <location>
        <position position="121"/>
    </location>
    <ligand>
        <name>L-aspartate</name>
        <dbReference type="ChEBI" id="CHEBI:29991"/>
    </ligand>
</feature>
<keyword evidence="7 9" id="KW-0547">Nucleotide-binding</keyword>
<dbReference type="PROSITE" id="PS00565">
    <property type="entry name" value="ARGININOSUCCIN_SYN_2"/>
    <property type="match status" value="1"/>
</dbReference>
<evidence type="ECO:0000256" key="2">
    <source>
        <dbReference type="ARBA" id="ARBA00011881"/>
    </source>
</evidence>
<dbReference type="RefSeq" id="WP_011019310.1">
    <property type="nucleotide sequence ID" value="NZ_DUJS01000002.1"/>
</dbReference>
<dbReference type="EMBL" id="DUJS01000002">
    <property type="protein sequence ID" value="HII69826.1"/>
    <property type="molecule type" value="Genomic_DNA"/>
</dbReference>
<protein>
    <recommendedName>
        <fullName evidence="3 9">Argininosuccinate synthase</fullName>
        <ecNumber evidence="3 9">6.3.4.5</ecNumber>
    </recommendedName>
    <alternativeName>
        <fullName evidence="9">Citrulline--aspartate ligase</fullName>
    </alternativeName>
</protein>
<feature type="binding site" evidence="9">
    <location>
        <position position="115"/>
    </location>
    <ligand>
        <name>ATP</name>
        <dbReference type="ChEBI" id="CHEBI:30616"/>
    </ligand>
</feature>
<evidence type="ECO:0000256" key="9">
    <source>
        <dbReference type="HAMAP-Rule" id="MF_00005"/>
    </source>
</evidence>
<dbReference type="SUPFAM" id="SSF52402">
    <property type="entry name" value="Adenine nucleotide alpha hydrolases-like"/>
    <property type="match status" value="1"/>
</dbReference>
<dbReference type="HAMAP" id="MF_00005">
    <property type="entry name" value="Arg_succ_synth_type1"/>
    <property type="match status" value="1"/>
</dbReference>
<dbReference type="FunFam" id="3.40.50.620:FF:000019">
    <property type="entry name" value="Argininosuccinate synthase"/>
    <property type="match status" value="1"/>
</dbReference>
<evidence type="ECO:0000313" key="13">
    <source>
        <dbReference type="Proteomes" id="UP000619545"/>
    </source>
</evidence>
<dbReference type="NCBIfam" id="NF010392">
    <property type="entry name" value="PRK13820.1"/>
    <property type="match status" value="1"/>
</dbReference>
<dbReference type="SUPFAM" id="SSF69864">
    <property type="entry name" value="Argininosuccinate synthetase, C-terminal domain"/>
    <property type="match status" value="1"/>
</dbReference>
<feature type="binding site" evidence="9">
    <location>
        <position position="125"/>
    </location>
    <ligand>
        <name>L-citrulline</name>
        <dbReference type="ChEBI" id="CHEBI:57743"/>
    </ligand>
</feature>
<dbReference type="Gene3D" id="3.40.50.620">
    <property type="entry name" value="HUPs"/>
    <property type="match status" value="1"/>
</dbReference>
<feature type="binding site" evidence="9">
    <location>
        <position position="117"/>
    </location>
    <ligand>
        <name>L-aspartate</name>
        <dbReference type="ChEBI" id="CHEBI:29991"/>
    </ligand>
</feature>
<evidence type="ECO:0000259" key="11">
    <source>
        <dbReference type="Pfam" id="PF20979"/>
    </source>
</evidence>
<evidence type="ECO:0000256" key="6">
    <source>
        <dbReference type="ARBA" id="ARBA00022605"/>
    </source>
</evidence>
<dbReference type="GO" id="GO:0005524">
    <property type="term" value="F:ATP binding"/>
    <property type="evidence" value="ECO:0007669"/>
    <property type="project" value="UniProtKB-UniRule"/>
</dbReference>
<dbReference type="InterPro" id="IPR023434">
    <property type="entry name" value="Arginosuc_synth_type_1_subfam"/>
</dbReference>
<evidence type="ECO:0000256" key="4">
    <source>
        <dbReference type="ARBA" id="ARBA00022571"/>
    </source>
</evidence>
<dbReference type="GO" id="GO:0000053">
    <property type="term" value="P:argininosuccinate metabolic process"/>
    <property type="evidence" value="ECO:0007669"/>
    <property type="project" value="TreeGrafter"/>
</dbReference>
<dbReference type="Gene3D" id="3.90.1260.10">
    <property type="entry name" value="Argininosuccinate synthetase, chain A, domain 2"/>
    <property type="match status" value="1"/>
</dbReference>
<feature type="binding site" evidence="9">
    <location>
        <position position="270"/>
    </location>
    <ligand>
        <name>L-citrulline</name>
        <dbReference type="ChEBI" id="CHEBI:57743"/>
    </ligand>
</feature>
<feature type="binding site" evidence="9">
    <location>
        <position position="35"/>
    </location>
    <ligand>
        <name>ATP</name>
        <dbReference type="ChEBI" id="CHEBI:30616"/>
    </ligand>
</feature>
<organism evidence="12 13">
    <name type="scientific">Methanopyrus kandleri</name>
    <dbReference type="NCBI Taxonomy" id="2320"/>
    <lineage>
        <taxon>Archaea</taxon>
        <taxon>Methanobacteriati</taxon>
        <taxon>Methanobacteriota</taxon>
        <taxon>Methanomada group</taxon>
        <taxon>Methanopyri</taxon>
        <taxon>Methanopyrales</taxon>
        <taxon>Methanopyraceae</taxon>
        <taxon>Methanopyrus</taxon>
    </lineage>
</organism>
<evidence type="ECO:0000256" key="1">
    <source>
        <dbReference type="ARBA" id="ARBA00004967"/>
    </source>
</evidence>
<dbReference type="InterPro" id="IPR014729">
    <property type="entry name" value="Rossmann-like_a/b/a_fold"/>
</dbReference>
<dbReference type="InterPro" id="IPR018223">
    <property type="entry name" value="Arginosuc_synth_CS"/>
</dbReference>
<evidence type="ECO:0000256" key="8">
    <source>
        <dbReference type="ARBA" id="ARBA00022840"/>
    </source>
</evidence>
<accession>A0A832TAD5</accession>
<keyword evidence="9" id="KW-0963">Cytoplasm</keyword>
<feature type="binding site" evidence="9">
    <location>
        <position position="122"/>
    </location>
    <ligand>
        <name>L-aspartate</name>
        <dbReference type="ChEBI" id="CHEBI:29991"/>
    </ligand>
</feature>
<dbReference type="PROSITE" id="PS00564">
    <property type="entry name" value="ARGININOSUCCIN_SYN_1"/>
    <property type="match status" value="1"/>
</dbReference>
<feature type="domain" description="Arginosuccinate synthase-like N-terminal" evidence="10">
    <location>
        <begin position="3"/>
        <end position="164"/>
    </location>
</feature>
<evidence type="ECO:0000256" key="5">
    <source>
        <dbReference type="ARBA" id="ARBA00022598"/>
    </source>
</evidence>
<feature type="binding site" evidence="9">
    <location>
        <position position="258"/>
    </location>
    <ligand>
        <name>L-citrulline</name>
        <dbReference type="ChEBI" id="CHEBI:57743"/>
    </ligand>
</feature>
<gene>
    <name evidence="9" type="primary">argG</name>
    <name evidence="12" type="ORF">HA336_01160</name>
</gene>
<dbReference type="UniPathway" id="UPA00068">
    <property type="reaction ID" value="UER00113"/>
</dbReference>
<dbReference type="Pfam" id="PF20979">
    <property type="entry name" value="Arginosuc_syn_C"/>
    <property type="match status" value="1"/>
</dbReference>
<dbReference type="InterPro" id="IPR048267">
    <property type="entry name" value="Arginosuc_syn_N"/>
</dbReference>
<comment type="subunit">
    <text evidence="2 9">Homotetramer.</text>
</comment>
<evidence type="ECO:0000259" key="10">
    <source>
        <dbReference type="Pfam" id="PF00764"/>
    </source>
</evidence>
<dbReference type="PANTHER" id="PTHR11587">
    <property type="entry name" value="ARGININOSUCCINATE SYNTHASE"/>
    <property type="match status" value="1"/>
</dbReference>
<dbReference type="InterPro" id="IPR024074">
    <property type="entry name" value="AS_cat/multimer_dom_body"/>
</dbReference>
<keyword evidence="6 9" id="KW-0028">Amino-acid biosynthesis</keyword>
<dbReference type="FunFam" id="3.90.1260.10:FF:000007">
    <property type="entry name" value="Argininosuccinate synthase"/>
    <property type="match status" value="1"/>
</dbReference>
<evidence type="ECO:0000256" key="7">
    <source>
        <dbReference type="ARBA" id="ARBA00022741"/>
    </source>
</evidence>
<comment type="caution">
    <text evidence="12">The sequence shown here is derived from an EMBL/GenBank/DDBJ whole genome shotgun (WGS) entry which is preliminary data.</text>
</comment>
<name>A0A832TAD5_9EURY</name>
<keyword evidence="5 9" id="KW-0436">Ligase</keyword>
<feature type="binding site" evidence="9">
    <location>
        <position position="121"/>
    </location>
    <ligand>
        <name>L-citrulline</name>
        <dbReference type="ChEBI" id="CHEBI:57743"/>
    </ligand>
</feature>
<dbReference type="InterPro" id="IPR048268">
    <property type="entry name" value="Arginosuc_syn_C"/>
</dbReference>